<dbReference type="Pfam" id="PF02037">
    <property type="entry name" value="SAP"/>
    <property type="match status" value="1"/>
</dbReference>
<dbReference type="SUPFAM" id="SSF54928">
    <property type="entry name" value="RNA-binding domain, RBD"/>
    <property type="match status" value="1"/>
</dbReference>
<feature type="compositionally biased region" description="Basic and acidic residues" evidence="5">
    <location>
        <begin position="541"/>
        <end position="551"/>
    </location>
</feature>
<dbReference type="SUPFAM" id="SSF68906">
    <property type="entry name" value="SAP domain"/>
    <property type="match status" value="1"/>
</dbReference>
<feature type="compositionally biased region" description="Polar residues" evidence="5">
    <location>
        <begin position="443"/>
        <end position="455"/>
    </location>
</feature>
<evidence type="ECO:0000256" key="5">
    <source>
        <dbReference type="SAM" id="MobiDB-lite"/>
    </source>
</evidence>
<dbReference type="GO" id="GO:0003723">
    <property type="term" value="F:RNA binding"/>
    <property type="evidence" value="ECO:0007669"/>
    <property type="project" value="UniProtKB-UniRule"/>
</dbReference>
<dbReference type="Gene3D" id="1.10.720.30">
    <property type="entry name" value="SAP domain"/>
    <property type="match status" value="1"/>
</dbReference>
<feature type="compositionally biased region" description="Polar residues" evidence="5">
    <location>
        <begin position="688"/>
        <end position="698"/>
    </location>
</feature>
<feature type="region of interest" description="Disordered" evidence="5">
    <location>
        <begin position="677"/>
        <end position="698"/>
    </location>
</feature>
<dbReference type="PANTHER" id="PTHR15683">
    <property type="entry name" value="SCAFFOLD ATTACHMENT FACTOR B-RELATED"/>
    <property type="match status" value="1"/>
</dbReference>
<dbReference type="InterPro" id="IPR012677">
    <property type="entry name" value="Nucleotide-bd_a/b_plait_sf"/>
</dbReference>
<evidence type="ECO:0000256" key="3">
    <source>
        <dbReference type="ARBA" id="ARBA00023242"/>
    </source>
</evidence>
<name>A0A0X3Q0Q7_SCHSO</name>
<dbReference type="GO" id="GO:0050684">
    <property type="term" value="P:regulation of mRNA processing"/>
    <property type="evidence" value="ECO:0007669"/>
    <property type="project" value="TreeGrafter"/>
</dbReference>
<dbReference type="PROSITE" id="PS50800">
    <property type="entry name" value="SAP"/>
    <property type="match status" value="1"/>
</dbReference>
<keyword evidence="3" id="KW-0539">Nucleus</keyword>
<feature type="compositionally biased region" description="Basic and acidic residues" evidence="5">
    <location>
        <begin position="490"/>
        <end position="501"/>
    </location>
</feature>
<evidence type="ECO:0000256" key="1">
    <source>
        <dbReference type="ARBA" id="ARBA00004123"/>
    </source>
</evidence>
<dbReference type="SMART" id="SM00513">
    <property type="entry name" value="SAP"/>
    <property type="match status" value="1"/>
</dbReference>
<dbReference type="Pfam" id="PF00076">
    <property type="entry name" value="RRM_1"/>
    <property type="match status" value="1"/>
</dbReference>
<feature type="compositionally biased region" description="Basic and acidic residues" evidence="5">
    <location>
        <begin position="420"/>
        <end position="431"/>
    </location>
</feature>
<gene>
    <name evidence="8" type="primary">SAFB2</name>
    <name evidence="8" type="ORF">TR146257</name>
</gene>
<proteinExistence type="predicted"/>
<evidence type="ECO:0000256" key="2">
    <source>
        <dbReference type="ARBA" id="ARBA00022884"/>
    </source>
</evidence>
<dbReference type="InterPro" id="IPR000504">
    <property type="entry name" value="RRM_dom"/>
</dbReference>
<feature type="region of interest" description="Disordered" evidence="5">
    <location>
        <begin position="69"/>
        <end position="92"/>
    </location>
</feature>
<dbReference type="SMART" id="SM00360">
    <property type="entry name" value="RRM"/>
    <property type="match status" value="1"/>
</dbReference>
<dbReference type="Gene3D" id="3.30.70.330">
    <property type="match status" value="1"/>
</dbReference>
<dbReference type="InterPro" id="IPR036361">
    <property type="entry name" value="SAP_dom_sf"/>
</dbReference>
<dbReference type="GO" id="GO:0005634">
    <property type="term" value="C:nucleus"/>
    <property type="evidence" value="ECO:0007669"/>
    <property type="project" value="UniProtKB-SubCell"/>
</dbReference>
<dbReference type="PANTHER" id="PTHR15683:SF8">
    <property type="entry name" value="SCAFFOLD ATTACHMENT FACTOR B, ISOFORM B"/>
    <property type="match status" value="1"/>
</dbReference>
<dbReference type="AlphaFoldDB" id="A0A0X3Q0Q7"/>
<feature type="compositionally biased region" description="Polar residues" evidence="5">
    <location>
        <begin position="502"/>
        <end position="522"/>
    </location>
</feature>
<evidence type="ECO:0000256" key="4">
    <source>
        <dbReference type="PROSITE-ProRule" id="PRU00176"/>
    </source>
</evidence>
<dbReference type="GO" id="GO:0006357">
    <property type="term" value="P:regulation of transcription by RNA polymerase II"/>
    <property type="evidence" value="ECO:0007669"/>
    <property type="project" value="TreeGrafter"/>
</dbReference>
<sequence length="698" mass="78585">MDGKVLGDLKVAELRGELEKRDLDKNGVKQVLIERLKEALISEGKDPAAYMFSSVVTVLPSAEVSLVDTEKSGVNETQSIEPGPENTKAEEVASEECTIATKKETGDSDPYVVHIEEPEEDLDYDLKSECVVSKEAETYFDQGKVEKDADAKDSDSAVPQVKDLSNLRVSNLSKSTKAADLKQHFSAHGKVLSAKILASTRSRGCFGFLKMASSEDAASCILNLDGTEFNGTVIKVEVTDKEPVSSKTFSQSAKDPNSDRDVRKRVVRRRFRGAPYIPGLSRRVGAPLASTRRYYRPAYMTAHLARTVSRASRYLSRSAVSTTSRGLEYLRRPVQSPKPRPATTPSRRPCQEGYPARYSPSETRPSPKVRIDYSVPRYSSAGRQPSPNRARERTPTRPVQRWPGNNRSGHFRNYSPGARPAEDSRRAEVSTRHGSNYFRRSSPVFTKPTSHTYPSRPSPRREQTGHTSQFRHPISSYHSSRIHPDNYVCADRRGRSSERDSTAPQSHYESSIRNSHPGYTSCKTERPLYDPYEYPHAPQSSDRRRSEERRVWRIPNQSNVGGSHRNYGERSRSRSSVSPVRRHSQSRRDPSPPSWHRGINSSSNYISSMTVADRPSYSSDIYGRKNNGNGADQNYNRERNPLQSQRTSPRSLSRVIDYGHRSDASVPWQSQANENYYDTGSGIGGDQWRSSYYSRPHY</sequence>
<dbReference type="InterPro" id="IPR051738">
    <property type="entry name" value="SAF_Modulators"/>
</dbReference>
<evidence type="ECO:0000313" key="8">
    <source>
        <dbReference type="EMBL" id="JAP57753.1"/>
    </source>
</evidence>
<dbReference type="EMBL" id="GEEE01005472">
    <property type="protein sequence ID" value="JAP57753.1"/>
    <property type="molecule type" value="Transcribed_RNA"/>
</dbReference>
<keyword evidence="2 4" id="KW-0694">RNA-binding</keyword>
<accession>A0A0X3Q0Q7</accession>
<feature type="region of interest" description="Disordered" evidence="5">
    <location>
        <begin position="311"/>
        <end position="652"/>
    </location>
</feature>
<reference evidence="8" key="1">
    <citation type="submission" date="2016-01" db="EMBL/GenBank/DDBJ databases">
        <title>Reference transcriptome for the parasite Schistocephalus solidus: insights into the molecular evolution of parasitism.</title>
        <authorList>
            <person name="Hebert F.O."/>
            <person name="Grambauer S."/>
            <person name="Barber I."/>
            <person name="Landry C.R."/>
            <person name="Aubin-Horth N."/>
        </authorList>
    </citation>
    <scope>NUCLEOTIDE SEQUENCE</scope>
</reference>
<protein>
    <submittedName>
        <fullName evidence="8">Scaffold attachment factor B2</fullName>
    </submittedName>
</protein>
<dbReference type="GO" id="GO:0043565">
    <property type="term" value="F:sequence-specific DNA binding"/>
    <property type="evidence" value="ECO:0007669"/>
    <property type="project" value="TreeGrafter"/>
</dbReference>
<feature type="compositionally biased region" description="Polar residues" evidence="5">
    <location>
        <begin position="641"/>
        <end position="651"/>
    </location>
</feature>
<comment type="subcellular location">
    <subcellularLocation>
        <location evidence="1">Nucleus</location>
    </subcellularLocation>
</comment>
<feature type="domain" description="SAP" evidence="7">
    <location>
        <begin position="6"/>
        <end position="40"/>
    </location>
</feature>
<feature type="domain" description="RRM" evidence="6">
    <location>
        <begin position="165"/>
        <end position="241"/>
    </location>
</feature>
<evidence type="ECO:0000259" key="7">
    <source>
        <dbReference type="PROSITE" id="PS50800"/>
    </source>
</evidence>
<feature type="compositionally biased region" description="Polar residues" evidence="5">
    <location>
        <begin position="599"/>
        <end position="610"/>
    </location>
</feature>
<evidence type="ECO:0000259" key="6">
    <source>
        <dbReference type="PROSITE" id="PS50102"/>
    </source>
</evidence>
<dbReference type="InterPro" id="IPR035979">
    <property type="entry name" value="RBD_domain_sf"/>
</dbReference>
<organism evidence="8">
    <name type="scientific">Schistocephalus solidus</name>
    <name type="common">Tapeworm</name>
    <dbReference type="NCBI Taxonomy" id="70667"/>
    <lineage>
        <taxon>Eukaryota</taxon>
        <taxon>Metazoa</taxon>
        <taxon>Spiralia</taxon>
        <taxon>Lophotrochozoa</taxon>
        <taxon>Platyhelminthes</taxon>
        <taxon>Cestoda</taxon>
        <taxon>Eucestoda</taxon>
        <taxon>Diphyllobothriidea</taxon>
        <taxon>Diphyllobothriidae</taxon>
        <taxon>Schistocephalus</taxon>
    </lineage>
</organism>
<dbReference type="PROSITE" id="PS50102">
    <property type="entry name" value="RRM"/>
    <property type="match status" value="1"/>
</dbReference>
<dbReference type="CDD" id="cd12417">
    <property type="entry name" value="RRM_SAFB_like"/>
    <property type="match status" value="1"/>
</dbReference>
<dbReference type="InterPro" id="IPR003034">
    <property type="entry name" value="SAP_dom"/>
</dbReference>